<evidence type="ECO:0008006" key="3">
    <source>
        <dbReference type="Google" id="ProtNLM"/>
    </source>
</evidence>
<dbReference type="EMBL" id="BARV01007434">
    <property type="protein sequence ID" value="GAI07936.1"/>
    <property type="molecule type" value="Genomic_DNA"/>
</dbReference>
<name>X1LQ20_9ZZZZ</name>
<keyword evidence="1" id="KW-0812">Transmembrane</keyword>
<keyword evidence="1" id="KW-0472">Membrane</keyword>
<comment type="caution">
    <text evidence="2">The sequence shown here is derived from an EMBL/GenBank/DDBJ whole genome shotgun (WGS) entry which is preliminary data.</text>
</comment>
<proteinExistence type="predicted"/>
<keyword evidence="1" id="KW-1133">Transmembrane helix</keyword>
<dbReference type="AlphaFoldDB" id="X1LQ20"/>
<accession>X1LQ20</accession>
<gene>
    <name evidence="2" type="ORF">S06H3_15137</name>
</gene>
<protein>
    <recommendedName>
        <fullName evidence="3">Gram-positive cocci surface proteins LPxTG domain-containing protein</fullName>
    </recommendedName>
</protein>
<dbReference type="NCBIfam" id="TIGR01167">
    <property type="entry name" value="LPXTG_anchor"/>
    <property type="match status" value="1"/>
</dbReference>
<evidence type="ECO:0000256" key="1">
    <source>
        <dbReference type="SAM" id="Phobius"/>
    </source>
</evidence>
<reference evidence="2" key="1">
    <citation type="journal article" date="2014" name="Front. Microbiol.">
        <title>High frequency of phylogenetically diverse reductive dehalogenase-homologous genes in deep subseafloor sedimentary metagenomes.</title>
        <authorList>
            <person name="Kawai M."/>
            <person name="Futagami T."/>
            <person name="Toyoda A."/>
            <person name="Takaki Y."/>
            <person name="Nishi S."/>
            <person name="Hori S."/>
            <person name="Arai W."/>
            <person name="Tsubouchi T."/>
            <person name="Morono Y."/>
            <person name="Uchiyama I."/>
            <person name="Ito T."/>
            <person name="Fujiyama A."/>
            <person name="Inagaki F."/>
            <person name="Takami H."/>
        </authorList>
    </citation>
    <scope>NUCLEOTIDE SEQUENCE</scope>
    <source>
        <strain evidence="2">Expedition CK06-06</strain>
    </source>
</reference>
<feature type="transmembrane region" description="Helical" evidence="1">
    <location>
        <begin position="72"/>
        <end position="90"/>
    </location>
</feature>
<organism evidence="2">
    <name type="scientific">marine sediment metagenome</name>
    <dbReference type="NCBI Taxonomy" id="412755"/>
    <lineage>
        <taxon>unclassified sequences</taxon>
        <taxon>metagenomes</taxon>
        <taxon>ecological metagenomes</taxon>
    </lineage>
</organism>
<evidence type="ECO:0000313" key="2">
    <source>
        <dbReference type="EMBL" id="GAI07936.1"/>
    </source>
</evidence>
<sequence>MKRIVIIFTVFCMFLMAWIDLVKAIPQDTIQDITEEELAIQDSVSIDDLDPVFFTPLEEEELEPEESGNASWVIYVIIGVVVVGGGIFFFRRSKSK</sequence>